<proteinExistence type="inferred from homology"/>
<dbReference type="PROSITE" id="PS00937">
    <property type="entry name" value="RIBOSOMAL_L20"/>
    <property type="match status" value="1"/>
</dbReference>
<dbReference type="GO" id="GO:0019843">
    <property type="term" value="F:rRNA binding"/>
    <property type="evidence" value="ECO:0007669"/>
    <property type="project" value="UniProtKB-UniRule"/>
</dbReference>
<name>A0A0A2AFJ8_PROMR</name>
<gene>
    <name evidence="8" type="primary">rplT</name>
    <name evidence="8" type="synonym">rpl20</name>
    <name evidence="10" type="ORF">EU98_1459</name>
</gene>
<evidence type="ECO:0000256" key="4">
    <source>
        <dbReference type="ARBA" id="ARBA00022980"/>
    </source>
</evidence>
<dbReference type="CDD" id="cd07026">
    <property type="entry name" value="Ribosomal_L20"/>
    <property type="match status" value="1"/>
</dbReference>
<dbReference type="InterPro" id="IPR035566">
    <property type="entry name" value="Ribosomal_protein_bL20_C"/>
</dbReference>
<organism evidence="10 11">
    <name type="scientific">Prochlorococcus marinus str. MIT 9314</name>
    <dbReference type="NCBI Taxonomy" id="167548"/>
    <lineage>
        <taxon>Bacteria</taxon>
        <taxon>Bacillati</taxon>
        <taxon>Cyanobacteriota</taxon>
        <taxon>Cyanophyceae</taxon>
        <taxon>Synechococcales</taxon>
        <taxon>Prochlorococcaceae</taxon>
        <taxon>Prochlorococcus</taxon>
    </lineage>
</organism>
<dbReference type="GO" id="GO:0006412">
    <property type="term" value="P:translation"/>
    <property type="evidence" value="ECO:0007669"/>
    <property type="project" value="InterPro"/>
</dbReference>
<evidence type="ECO:0000313" key="11">
    <source>
        <dbReference type="Proteomes" id="UP000030533"/>
    </source>
</evidence>
<dbReference type="FunFam" id="1.10.1900.20:FF:000001">
    <property type="entry name" value="50S ribosomal protein L20"/>
    <property type="match status" value="1"/>
</dbReference>
<dbReference type="GO" id="GO:0003735">
    <property type="term" value="F:structural constituent of ribosome"/>
    <property type="evidence" value="ECO:0007669"/>
    <property type="project" value="InterPro"/>
</dbReference>
<dbReference type="STRING" id="167548.EU98_1459"/>
<evidence type="ECO:0000256" key="1">
    <source>
        <dbReference type="ARBA" id="ARBA00007698"/>
    </source>
</evidence>
<evidence type="ECO:0000256" key="3">
    <source>
        <dbReference type="ARBA" id="ARBA00022884"/>
    </source>
</evidence>
<reference evidence="11" key="1">
    <citation type="journal article" date="2014" name="Sci. Data">
        <title>Genomes of diverse isolates of the marine cyanobacterium Prochlorococcus.</title>
        <authorList>
            <person name="Biller S."/>
            <person name="Berube P."/>
            <person name="Thompson J."/>
            <person name="Kelly L."/>
            <person name="Roggensack S."/>
            <person name="Awad L."/>
            <person name="Roache-Johnson K."/>
            <person name="Ding H."/>
            <person name="Giovannoni S.J."/>
            <person name="Moore L.R."/>
            <person name="Chisholm S.W."/>
        </authorList>
    </citation>
    <scope>NUCLEOTIDE SEQUENCE [LARGE SCALE GENOMIC DNA]</scope>
    <source>
        <strain evidence="11">MIT 9314</strain>
    </source>
</reference>
<comment type="caution">
    <text evidence="10">The sequence shown here is derived from an EMBL/GenBank/DDBJ whole genome shotgun (WGS) entry which is preliminary data.</text>
</comment>
<keyword evidence="5 8" id="KW-0687">Ribonucleoprotein</keyword>
<keyword evidence="2 8" id="KW-0699">rRNA-binding</keyword>
<comment type="similarity">
    <text evidence="1 8 9">Belongs to the bacterial ribosomal protein bL20 family.</text>
</comment>
<dbReference type="HAMAP" id="MF_00382">
    <property type="entry name" value="Ribosomal_bL20"/>
    <property type="match status" value="1"/>
</dbReference>
<dbReference type="InterPro" id="IPR005813">
    <property type="entry name" value="Ribosomal_bL20"/>
</dbReference>
<dbReference type="GO" id="GO:1990904">
    <property type="term" value="C:ribonucleoprotein complex"/>
    <property type="evidence" value="ECO:0007669"/>
    <property type="project" value="UniProtKB-KW"/>
</dbReference>
<dbReference type="InterPro" id="IPR049946">
    <property type="entry name" value="RIBOSOMAL_L20_CS"/>
</dbReference>
<accession>A0A0A2AFJ8</accession>
<dbReference type="GO" id="GO:0000027">
    <property type="term" value="P:ribosomal large subunit assembly"/>
    <property type="evidence" value="ECO:0007669"/>
    <property type="project" value="UniProtKB-UniRule"/>
</dbReference>
<dbReference type="eggNOG" id="COG0292">
    <property type="taxonomic scope" value="Bacteria"/>
</dbReference>
<evidence type="ECO:0000313" key="10">
    <source>
        <dbReference type="EMBL" id="KGG00658.1"/>
    </source>
</evidence>
<dbReference type="PANTHER" id="PTHR10986">
    <property type="entry name" value="39S RIBOSOMAL PROTEIN L20"/>
    <property type="match status" value="1"/>
</dbReference>
<evidence type="ECO:0000256" key="5">
    <source>
        <dbReference type="ARBA" id="ARBA00023274"/>
    </source>
</evidence>
<evidence type="ECO:0000256" key="2">
    <source>
        <dbReference type="ARBA" id="ARBA00022730"/>
    </source>
</evidence>
<dbReference type="Pfam" id="PF00453">
    <property type="entry name" value="Ribosomal_L20"/>
    <property type="match status" value="1"/>
</dbReference>
<comment type="function">
    <text evidence="6 8 9">Binds directly to 23S ribosomal RNA and is necessary for the in vitro assembly process of the 50S ribosomal subunit. It is not involved in the protein synthesizing functions of that subunit.</text>
</comment>
<dbReference type="Proteomes" id="UP000030533">
    <property type="component" value="Unassembled WGS sequence"/>
</dbReference>
<dbReference type="Gene3D" id="6.10.160.10">
    <property type="match status" value="1"/>
</dbReference>
<dbReference type="Gene3D" id="1.10.1900.20">
    <property type="entry name" value="Ribosomal protein L20"/>
    <property type="match status" value="1"/>
</dbReference>
<evidence type="ECO:0000256" key="8">
    <source>
        <dbReference type="HAMAP-Rule" id="MF_00382"/>
    </source>
</evidence>
<dbReference type="SUPFAM" id="SSF74731">
    <property type="entry name" value="Ribosomal protein L20"/>
    <property type="match status" value="1"/>
</dbReference>
<dbReference type="GO" id="GO:0005840">
    <property type="term" value="C:ribosome"/>
    <property type="evidence" value="ECO:0007669"/>
    <property type="project" value="UniProtKB-KW"/>
</dbReference>
<evidence type="ECO:0000256" key="9">
    <source>
        <dbReference type="RuleBase" id="RU000560"/>
    </source>
</evidence>
<dbReference type="EMBL" id="JNAO01000012">
    <property type="protein sequence ID" value="KGG00658.1"/>
    <property type="molecule type" value="Genomic_DNA"/>
</dbReference>
<dbReference type="NCBIfam" id="TIGR01032">
    <property type="entry name" value="rplT_bact"/>
    <property type="match status" value="1"/>
</dbReference>
<sequence length="115" mass="13434">MARVKRGNIARKRRNKILNLAKGFRGGNKNLFRTANQRVMKALCNAYRDRRRRKRDFRRLWISRINASARINGTNYSKLINGMKNAEIIINRKMLAQLALNDPKCFEKIVSSVSQ</sequence>
<keyword evidence="4 8" id="KW-0689">Ribosomal protein</keyword>
<protein>
    <recommendedName>
        <fullName evidence="7 8">Large ribosomal subunit protein bL20</fullName>
    </recommendedName>
</protein>
<evidence type="ECO:0000256" key="7">
    <source>
        <dbReference type="ARBA" id="ARBA00035172"/>
    </source>
</evidence>
<keyword evidence="3 8" id="KW-0694">RNA-binding</keyword>
<evidence type="ECO:0000256" key="6">
    <source>
        <dbReference type="ARBA" id="ARBA00024775"/>
    </source>
</evidence>
<dbReference type="PRINTS" id="PR00062">
    <property type="entry name" value="RIBOSOMALL20"/>
</dbReference>
<dbReference type="RefSeq" id="WP_032516160.1">
    <property type="nucleotide sequence ID" value="NZ_JNAO01000012.1"/>
</dbReference>
<dbReference type="AlphaFoldDB" id="A0A0A2AFJ8"/>